<keyword evidence="2" id="KW-1185">Reference proteome</keyword>
<name>A0ACC6QPY6_9ACTN</name>
<gene>
    <name evidence="1" type="ORF">WKI58_28100</name>
</gene>
<comment type="caution">
    <text evidence="1">The sequence shown here is derived from an EMBL/GenBank/DDBJ whole genome shotgun (WGS) entry which is preliminary data.</text>
</comment>
<reference evidence="1" key="1">
    <citation type="submission" date="2024-03" db="EMBL/GenBank/DDBJ databases">
        <title>Novel Streptomyces species of biotechnological and ecological value are a feature of Machair soil.</title>
        <authorList>
            <person name="Prole J.R."/>
            <person name="Goodfellow M."/>
            <person name="Allenby N."/>
            <person name="Ward A.C."/>
        </authorList>
    </citation>
    <scope>NUCLEOTIDE SEQUENCE</scope>
    <source>
        <strain evidence="1">MS1.AVA.4</strain>
    </source>
</reference>
<organism evidence="1 2">
    <name type="scientific">Streptomyces pratisoli</name>
    <dbReference type="NCBI Taxonomy" id="3139917"/>
    <lineage>
        <taxon>Bacteria</taxon>
        <taxon>Bacillati</taxon>
        <taxon>Actinomycetota</taxon>
        <taxon>Actinomycetes</taxon>
        <taxon>Kitasatosporales</taxon>
        <taxon>Streptomycetaceae</taxon>
        <taxon>Streptomyces</taxon>
    </lineage>
</organism>
<evidence type="ECO:0000313" key="2">
    <source>
        <dbReference type="Proteomes" id="UP001375539"/>
    </source>
</evidence>
<sequence>MATAVERTPGRAGIVVTGVGAVSPAGLGHRALWDAVRGGRVTTGAVTRFDTSRHPSHRAGEIPRSALSRLDSLVPPHRSLAARCLAAAAAEAAHGAGLTRTGGGAHTGGLTRTAGFTRTEGGARTGVFAGTVMGTRPVLDHGITSAGLTAEGTDWAEPARLLDLVPEVVPVDGPVVLLASGCSVGGDAVACGAAAISEGEVDVAICGGAEELSQEVFAMFTTLRALAPDVARPFDGDRLGMQPAEGAAVVILESAEHCAARGGLPLAVLLAHRAAADAYHLTRPRPTGDALVEAIGTCLRDAGRAPEEIDWVCAHGTGTRASDGVEARAIVSALGGPGRHRPAVSSLKGMLGHTQGAAGVLEAVVAVLAMAAGHLPGNATLRRPDPACAGLDLVPPRGREAPVATVLSLAFGLGGGVSALLLGAAGGDDEA</sequence>
<proteinExistence type="predicted"/>
<protein>
    <submittedName>
        <fullName evidence="1">Beta-ketoacyl synthase N-terminal-like domain-containing protein</fullName>
    </submittedName>
</protein>
<accession>A0ACC6QPY6</accession>
<dbReference type="Proteomes" id="UP001375539">
    <property type="component" value="Unassembled WGS sequence"/>
</dbReference>
<dbReference type="EMBL" id="JBBKAI010000002">
    <property type="protein sequence ID" value="MEJ8660335.1"/>
    <property type="molecule type" value="Genomic_DNA"/>
</dbReference>
<evidence type="ECO:0000313" key="1">
    <source>
        <dbReference type="EMBL" id="MEJ8660335.1"/>
    </source>
</evidence>